<dbReference type="Pfam" id="PF06825">
    <property type="entry name" value="HSBP1"/>
    <property type="match status" value="1"/>
</dbReference>
<name>A0A3F2RGQ7_9STRA</name>
<evidence type="ECO:0000313" key="4">
    <source>
        <dbReference type="EMBL" id="RLN47635.1"/>
    </source>
</evidence>
<dbReference type="EMBL" id="MBDO02000361">
    <property type="protein sequence ID" value="RLN56519.1"/>
    <property type="molecule type" value="Genomic_DNA"/>
</dbReference>
<evidence type="ECO:0000313" key="6">
    <source>
        <dbReference type="Proteomes" id="UP000277300"/>
    </source>
</evidence>
<keyword evidence="3" id="KW-1133">Transmembrane helix</keyword>
<evidence type="ECO:0000313" key="5">
    <source>
        <dbReference type="EMBL" id="RLN56519.1"/>
    </source>
</evidence>
<sequence length="116" mass="12210">MSTSDASKNASNAAAGGGPNDAQDLTVFVQSLLEQMVHPTAIETSIALFVLGFLDWSIGFLLLFGTALDDMGSRIDELEKSIADLMEQTNDDGSDKNQEPTAPSKTSAAEDKGESV</sequence>
<comment type="similarity">
    <text evidence="1">Belongs to the HSBP1 family.</text>
</comment>
<dbReference type="PANTHER" id="PTHR19424:SF0">
    <property type="entry name" value="HEAT SHOCK FACTOR BINDING PROTEIN 1"/>
    <property type="match status" value="1"/>
</dbReference>
<dbReference type="GO" id="GO:0003714">
    <property type="term" value="F:transcription corepressor activity"/>
    <property type="evidence" value="ECO:0007669"/>
    <property type="project" value="InterPro"/>
</dbReference>
<dbReference type="PANTHER" id="PTHR19424">
    <property type="entry name" value="HEAT SHOCK FACTOR BINDING PROTEIN 1"/>
    <property type="match status" value="1"/>
</dbReference>
<dbReference type="InterPro" id="IPR009643">
    <property type="entry name" value="HS1-bd"/>
</dbReference>
<dbReference type="Gene3D" id="1.20.5.430">
    <property type="match status" value="1"/>
</dbReference>
<dbReference type="Proteomes" id="UP000277300">
    <property type="component" value="Unassembled WGS sequence"/>
</dbReference>
<dbReference type="Proteomes" id="UP000284657">
    <property type="component" value="Unassembled WGS sequence"/>
</dbReference>
<dbReference type="GO" id="GO:0005829">
    <property type="term" value="C:cytosol"/>
    <property type="evidence" value="ECO:0007669"/>
    <property type="project" value="TreeGrafter"/>
</dbReference>
<feature type="transmembrane region" description="Helical" evidence="3">
    <location>
        <begin position="46"/>
        <end position="68"/>
    </location>
</feature>
<dbReference type="OrthoDB" id="4159489at2759"/>
<evidence type="ECO:0000313" key="7">
    <source>
        <dbReference type="Proteomes" id="UP000284657"/>
    </source>
</evidence>
<evidence type="ECO:0000256" key="1">
    <source>
        <dbReference type="ARBA" id="ARBA00006349"/>
    </source>
</evidence>
<gene>
    <name evidence="4" type="ORF">BBJ29_007701</name>
    <name evidence="5" type="ORF">BBP00_00007951</name>
</gene>
<accession>A0A3F2RGQ7</accession>
<dbReference type="AlphaFoldDB" id="A0A3F2RGQ7"/>
<evidence type="ECO:0000256" key="2">
    <source>
        <dbReference type="SAM" id="MobiDB-lite"/>
    </source>
</evidence>
<feature type="region of interest" description="Disordered" evidence="2">
    <location>
        <begin position="87"/>
        <end position="116"/>
    </location>
</feature>
<organism evidence="5 6">
    <name type="scientific">Phytophthora kernoviae</name>
    <dbReference type="NCBI Taxonomy" id="325452"/>
    <lineage>
        <taxon>Eukaryota</taxon>
        <taxon>Sar</taxon>
        <taxon>Stramenopiles</taxon>
        <taxon>Oomycota</taxon>
        <taxon>Peronosporomycetes</taxon>
        <taxon>Peronosporales</taxon>
        <taxon>Peronosporaceae</taxon>
        <taxon>Phytophthora</taxon>
    </lineage>
</organism>
<proteinExistence type="inferred from homology"/>
<keyword evidence="3" id="KW-0472">Membrane</keyword>
<protein>
    <submittedName>
        <fullName evidence="5">Uncharacterized protein</fullName>
    </submittedName>
</protein>
<keyword evidence="3" id="KW-0812">Transmembrane</keyword>
<dbReference type="GO" id="GO:0005634">
    <property type="term" value="C:nucleus"/>
    <property type="evidence" value="ECO:0007669"/>
    <property type="project" value="TreeGrafter"/>
</dbReference>
<comment type="caution">
    <text evidence="5">The sequence shown here is derived from an EMBL/GenBank/DDBJ whole genome shotgun (WGS) entry which is preliminary data.</text>
</comment>
<dbReference type="GO" id="GO:0070370">
    <property type="term" value="P:cellular heat acclimation"/>
    <property type="evidence" value="ECO:0007669"/>
    <property type="project" value="TreeGrafter"/>
</dbReference>
<reference evidence="6 7" key="1">
    <citation type="submission" date="2018-07" db="EMBL/GenBank/DDBJ databases">
        <title>Genome sequencing of oomycete isolates from Chile give support for New Zealand origin for Phytophthora kernoviae and make available the first Nothophytophthora sp. genome.</title>
        <authorList>
            <person name="Studholme D.J."/>
            <person name="Sanfuentes E."/>
            <person name="Panda P."/>
            <person name="Hill R."/>
            <person name="Sambles C."/>
            <person name="Grant M."/>
            <person name="Williams N.M."/>
            <person name="Mcdougal R.L."/>
        </authorList>
    </citation>
    <scope>NUCLEOTIDE SEQUENCE [LARGE SCALE GENOMIC DNA]</scope>
    <source>
        <strain evidence="5">Chile6</strain>
        <strain evidence="4">Chile7</strain>
    </source>
</reference>
<feature type="region of interest" description="Disordered" evidence="2">
    <location>
        <begin position="1"/>
        <end position="21"/>
    </location>
</feature>
<evidence type="ECO:0000256" key="3">
    <source>
        <dbReference type="SAM" id="Phobius"/>
    </source>
</evidence>
<dbReference type="EMBL" id="MBAD02002424">
    <property type="protein sequence ID" value="RLN47635.1"/>
    <property type="molecule type" value="Genomic_DNA"/>
</dbReference>